<dbReference type="Pfam" id="PF00296">
    <property type="entry name" value="Bac_luciferase"/>
    <property type="match status" value="1"/>
</dbReference>
<keyword evidence="1 6" id="KW-0285">Flavoprotein</keyword>
<proteinExistence type="inferred from homology"/>
<sequence>MANLHSRRRMMHLNLFLMGCGHHRAAWRHPQSAVEQLGDIRYYERLAQTAERGKLDAVFFADSNSTGDVSDGSWWYLEPLTAIAAMSRATEKIGFISTVSSTFYTPFHAARLVASLDHISGGRIGWNVVTSMFDVEARNHGYESMPGHAERYRRADEFVQAVLGLWDSWGDDALKFDRQGHYADPAKVQPVNHRGEFFRVDGPLNVPRPVQGHPVLFQAGASEPGRELAARCAEAIYAVAYDLPAAQNYYRDIKRRVKAAGREVDVPIMPGLVTYVAATEEEAFRKQRELDELLPADASLRQLATFIGQDCSAWELDAPIPALPPLSEFSGPQGRYSTILRIIETEQPTLRQLLGRLAAGGGHCTMVGTPQQIADRMEHWFNNEGADGFNLMPPSLPAGIEDFIEQVVPELQRRGLFRTAYESCTLREHLGLARPDKS</sequence>
<dbReference type="STRING" id="797277.SAMN05216198_3872"/>
<dbReference type="Gene3D" id="3.20.20.30">
    <property type="entry name" value="Luciferase-like domain"/>
    <property type="match status" value="1"/>
</dbReference>
<dbReference type="RefSeq" id="WP_231702236.1">
    <property type="nucleotide sequence ID" value="NZ_LT629748.1"/>
</dbReference>
<dbReference type="InterPro" id="IPR011251">
    <property type="entry name" value="Luciferase-like_dom"/>
</dbReference>
<dbReference type="Proteomes" id="UP000243426">
    <property type="component" value="Chromosome I"/>
</dbReference>
<dbReference type="PROSITE" id="PS51257">
    <property type="entry name" value="PROKAR_LIPOPROTEIN"/>
    <property type="match status" value="1"/>
</dbReference>
<dbReference type="AlphaFoldDB" id="A0A1H1Y6G7"/>
<gene>
    <name evidence="8" type="ORF">SAMN05216198_3872</name>
</gene>
<dbReference type="PIRSF" id="PIRSF000337">
    <property type="entry name" value="NTA_MOA"/>
    <property type="match status" value="1"/>
</dbReference>
<feature type="binding site" evidence="6">
    <location>
        <position position="152"/>
    </location>
    <ligand>
        <name>FMN</name>
        <dbReference type="ChEBI" id="CHEBI:58210"/>
    </ligand>
</feature>
<feature type="domain" description="Luciferase-like" evidence="7">
    <location>
        <begin position="25"/>
        <end position="385"/>
    </location>
</feature>
<dbReference type="SUPFAM" id="SSF51679">
    <property type="entry name" value="Bacterial luciferase-like"/>
    <property type="match status" value="1"/>
</dbReference>
<feature type="binding site" evidence="6">
    <location>
        <position position="62"/>
    </location>
    <ligand>
        <name>FMN</name>
        <dbReference type="ChEBI" id="CHEBI:58210"/>
    </ligand>
</feature>
<dbReference type="InterPro" id="IPR051260">
    <property type="entry name" value="Diverse_substr_monoxygenases"/>
</dbReference>
<protein>
    <submittedName>
        <fullName evidence="8">FMN-dependent oxidoreductase, nitrilotriacetate monooxygenase family</fullName>
    </submittedName>
</protein>
<evidence type="ECO:0000256" key="6">
    <source>
        <dbReference type="PIRSR" id="PIRSR000337-1"/>
    </source>
</evidence>
<comment type="similarity">
    <text evidence="5">Belongs to the NtaA/SnaA/DszA monooxygenase family.</text>
</comment>
<evidence type="ECO:0000256" key="5">
    <source>
        <dbReference type="ARBA" id="ARBA00033748"/>
    </source>
</evidence>
<organism evidence="8 9">
    <name type="scientific">Halopseudomonas litoralis</name>
    <dbReference type="NCBI Taxonomy" id="797277"/>
    <lineage>
        <taxon>Bacteria</taxon>
        <taxon>Pseudomonadati</taxon>
        <taxon>Pseudomonadota</taxon>
        <taxon>Gammaproteobacteria</taxon>
        <taxon>Pseudomonadales</taxon>
        <taxon>Pseudomonadaceae</taxon>
        <taxon>Halopseudomonas</taxon>
    </lineage>
</organism>
<name>A0A1H1Y6G7_9GAMM</name>
<dbReference type="CDD" id="cd01095">
    <property type="entry name" value="Nitrilotriacetate_monoxgenase"/>
    <property type="match status" value="1"/>
</dbReference>
<dbReference type="PANTHER" id="PTHR30011">
    <property type="entry name" value="ALKANESULFONATE MONOOXYGENASE-RELATED"/>
    <property type="match status" value="1"/>
</dbReference>
<dbReference type="NCBIfam" id="TIGR03860">
    <property type="entry name" value="FMN_nitrolo"/>
    <property type="match status" value="1"/>
</dbReference>
<dbReference type="GO" id="GO:0004497">
    <property type="term" value="F:monooxygenase activity"/>
    <property type="evidence" value="ECO:0007669"/>
    <property type="project" value="UniProtKB-KW"/>
</dbReference>
<dbReference type="GO" id="GO:0016705">
    <property type="term" value="F:oxidoreductase activity, acting on paired donors, with incorporation or reduction of molecular oxygen"/>
    <property type="evidence" value="ECO:0007669"/>
    <property type="project" value="InterPro"/>
</dbReference>
<evidence type="ECO:0000313" key="9">
    <source>
        <dbReference type="Proteomes" id="UP000243426"/>
    </source>
</evidence>
<dbReference type="EMBL" id="LT629748">
    <property type="protein sequence ID" value="SDT17060.1"/>
    <property type="molecule type" value="Genomic_DNA"/>
</dbReference>
<keyword evidence="3" id="KW-0560">Oxidoreductase</keyword>
<feature type="binding site" evidence="6">
    <location>
        <position position="222"/>
    </location>
    <ligand>
        <name>FMN</name>
        <dbReference type="ChEBI" id="CHEBI:58210"/>
    </ligand>
</feature>
<keyword evidence="4 8" id="KW-0503">Monooxygenase</keyword>
<dbReference type="PANTHER" id="PTHR30011:SF16">
    <property type="entry name" value="C2H2 FINGER DOMAIN TRANSCRIPTION FACTOR (EUROFUNG)-RELATED"/>
    <property type="match status" value="1"/>
</dbReference>
<evidence type="ECO:0000259" key="7">
    <source>
        <dbReference type="Pfam" id="PF00296"/>
    </source>
</evidence>
<evidence type="ECO:0000256" key="1">
    <source>
        <dbReference type="ARBA" id="ARBA00022630"/>
    </source>
</evidence>
<dbReference type="InterPro" id="IPR036661">
    <property type="entry name" value="Luciferase-like_sf"/>
</dbReference>
<reference evidence="9" key="1">
    <citation type="submission" date="2016-10" db="EMBL/GenBank/DDBJ databases">
        <authorList>
            <person name="Varghese N."/>
            <person name="Submissions S."/>
        </authorList>
    </citation>
    <scope>NUCLEOTIDE SEQUENCE [LARGE SCALE GENOMIC DNA]</scope>
    <source>
        <strain evidence="9">2SM5</strain>
    </source>
</reference>
<keyword evidence="9" id="KW-1185">Reference proteome</keyword>
<feature type="binding site" evidence="6">
    <location>
        <position position="98"/>
    </location>
    <ligand>
        <name>FMN</name>
        <dbReference type="ChEBI" id="CHEBI:58210"/>
    </ligand>
</feature>
<feature type="binding site" evidence="6">
    <location>
        <position position="148"/>
    </location>
    <ligand>
        <name>FMN</name>
        <dbReference type="ChEBI" id="CHEBI:58210"/>
    </ligand>
</feature>
<dbReference type="InterPro" id="IPR016215">
    <property type="entry name" value="NTA_MOA"/>
</dbReference>
<evidence type="ECO:0000313" key="8">
    <source>
        <dbReference type="EMBL" id="SDT17060.1"/>
    </source>
</evidence>
<accession>A0A1H1Y6G7</accession>
<keyword evidence="2 6" id="KW-0288">FMN</keyword>
<evidence type="ECO:0000256" key="4">
    <source>
        <dbReference type="ARBA" id="ARBA00023033"/>
    </source>
</evidence>
<evidence type="ECO:0000256" key="2">
    <source>
        <dbReference type="ARBA" id="ARBA00022643"/>
    </source>
</evidence>
<evidence type="ECO:0000256" key="3">
    <source>
        <dbReference type="ARBA" id="ARBA00023002"/>
    </source>
</evidence>